<reference evidence="1 2" key="1">
    <citation type="submission" date="2016-06" db="EMBL/GenBank/DDBJ databases">
        <authorList>
            <person name="Kjaerup R.B."/>
            <person name="Dalgaard T.S."/>
            <person name="Juul-Madsen H.R."/>
        </authorList>
    </citation>
    <scope>NUCLEOTIDE SEQUENCE [LARGE SCALE GENOMIC DNA]</scope>
    <source>
        <strain evidence="1 2">1245752.6</strain>
    </source>
</reference>
<accession>A0A1A6BIS4</accession>
<evidence type="ECO:0000313" key="2">
    <source>
        <dbReference type="Proteomes" id="UP000093757"/>
    </source>
</evidence>
<dbReference type="EMBL" id="MAEM01000211">
    <property type="protein sequence ID" value="OBS02230.1"/>
    <property type="molecule type" value="Genomic_DNA"/>
</dbReference>
<proteinExistence type="predicted"/>
<dbReference type="AlphaFoldDB" id="A0A1A6BIS4"/>
<name>A0A1A6BIS4_MYCGO</name>
<organism evidence="1 2">
    <name type="scientific">Mycobacterium gordonae</name>
    <dbReference type="NCBI Taxonomy" id="1778"/>
    <lineage>
        <taxon>Bacteria</taxon>
        <taxon>Bacillati</taxon>
        <taxon>Actinomycetota</taxon>
        <taxon>Actinomycetes</taxon>
        <taxon>Mycobacteriales</taxon>
        <taxon>Mycobacteriaceae</taxon>
        <taxon>Mycobacterium</taxon>
    </lineage>
</organism>
<sequence length="114" mass="12039">MIAALGLVGVAAQPLTEPLDVGVCVLVGGVIAECLVSVHRGSKALHHCLELTAKCASGVAVFEDFEQALALIVRTQKQARQGVHGGQCQTRIGIVEMRARNLHDTHRHTGIAGR</sequence>
<comment type="caution">
    <text evidence="1">The sequence shown here is derived from an EMBL/GenBank/DDBJ whole genome shotgun (WGS) entry which is preliminary data.</text>
</comment>
<dbReference type="Proteomes" id="UP000093757">
    <property type="component" value="Unassembled WGS sequence"/>
</dbReference>
<protein>
    <submittedName>
        <fullName evidence="1">Uncharacterized protein</fullName>
    </submittedName>
</protein>
<gene>
    <name evidence="1" type="ORF">A9W98_15970</name>
</gene>
<evidence type="ECO:0000313" key="1">
    <source>
        <dbReference type="EMBL" id="OBS02230.1"/>
    </source>
</evidence>